<evidence type="ECO:0000256" key="1">
    <source>
        <dbReference type="ARBA" id="ARBA00004115"/>
    </source>
</evidence>
<reference evidence="16" key="1">
    <citation type="submission" date="2025-08" db="UniProtKB">
        <authorList>
            <consortium name="RefSeq"/>
        </authorList>
    </citation>
    <scope>IDENTIFICATION</scope>
</reference>
<protein>
    <recommendedName>
        <fullName evidence="4">ER membrane protein complex subunit 1</fullName>
    </recommendedName>
</protein>
<gene>
    <name evidence="16" type="primary">LOC100903550</name>
</gene>
<evidence type="ECO:0000256" key="2">
    <source>
        <dbReference type="ARBA" id="ARBA00007904"/>
    </source>
</evidence>
<dbReference type="PANTHER" id="PTHR21573:SF0">
    <property type="entry name" value="ER MEMBRANE PROTEIN COMPLEX SUBUNIT 1"/>
    <property type="match status" value="1"/>
</dbReference>
<evidence type="ECO:0000256" key="4">
    <source>
        <dbReference type="ARBA" id="ARBA00020824"/>
    </source>
</evidence>
<evidence type="ECO:0000256" key="8">
    <source>
        <dbReference type="ARBA" id="ARBA00022989"/>
    </source>
</evidence>
<keyword evidence="15" id="KW-1185">Reference proteome</keyword>
<dbReference type="InterPro" id="IPR015943">
    <property type="entry name" value="WD40/YVTN_repeat-like_dom_sf"/>
</dbReference>
<evidence type="ECO:0000256" key="6">
    <source>
        <dbReference type="ARBA" id="ARBA00022729"/>
    </source>
</evidence>
<comment type="similarity">
    <text evidence="2">Belongs to the EMC1 family.</text>
</comment>
<dbReference type="GO" id="GO:0034975">
    <property type="term" value="P:protein folding in endoplasmic reticulum"/>
    <property type="evidence" value="ECO:0007669"/>
    <property type="project" value="TreeGrafter"/>
</dbReference>
<feature type="domain" description="EMC1 first beta-propeller" evidence="14">
    <location>
        <begin position="133"/>
        <end position="351"/>
    </location>
</feature>
<keyword evidence="5 11" id="KW-0812">Transmembrane</keyword>
<name>A0AAJ6VX90_9ACAR</name>
<organism evidence="15 16">
    <name type="scientific">Galendromus occidentalis</name>
    <name type="common">western predatory mite</name>
    <dbReference type="NCBI Taxonomy" id="34638"/>
    <lineage>
        <taxon>Eukaryota</taxon>
        <taxon>Metazoa</taxon>
        <taxon>Ecdysozoa</taxon>
        <taxon>Arthropoda</taxon>
        <taxon>Chelicerata</taxon>
        <taxon>Arachnida</taxon>
        <taxon>Acari</taxon>
        <taxon>Parasitiformes</taxon>
        <taxon>Mesostigmata</taxon>
        <taxon>Gamasina</taxon>
        <taxon>Phytoseioidea</taxon>
        <taxon>Phytoseiidae</taxon>
        <taxon>Typhlodrominae</taxon>
        <taxon>Galendromus</taxon>
    </lineage>
</organism>
<evidence type="ECO:0000256" key="11">
    <source>
        <dbReference type="SAM" id="Phobius"/>
    </source>
</evidence>
<dbReference type="GeneID" id="100903550"/>
<comment type="subcellular location">
    <subcellularLocation>
        <location evidence="1">Endoplasmic reticulum membrane</location>
        <topology evidence="1">Single-pass type I membrane protein</topology>
    </subcellularLocation>
</comment>
<dbReference type="InterPro" id="IPR058545">
    <property type="entry name" value="Beta-prop_EMC1_1st"/>
</dbReference>
<evidence type="ECO:0000256" key="10">
    <source>
        <dbReference type="ARBA" id="ARBA00023180"/>
    </source>
</evidence>
<dbReference type="Pfam" id="PF07774">
    <property type="entry name" value="EMC1_C"/>
    <property type="match status" value="1"/>
</dbReference>
<comment type="subunit">
    <text evidence="3">Component of the ER membrane protein complex (EMC).</text>
</comment>
<evidence type="ECO:0000259" key="14">
    <source>
        <dbReference type="Pfam" id="PF25293"/>
    </source>
</evidence>
<dbReference type="Pfam" id="PF25293">
    <property type="entry name" value="Beta-prop_EMC1_N"/>
    <property type="match status" value="2"/>
</dbReference>
<dbReference type="AlphaFoldDB" id="A0AAJ6VX90"/>
<feature type="domain" description="ER membrane protein complex subunit 1 C-terminal" evidence="13">
    <location>
        <begin position="661"/>
        <end position="864"/>
    </location>
</feature>
<feature type="chain" id="PRO_5042535906" description="ER membrane protein complex subunit 1" evidence="12">
    <location>
        <begin position="19"/>
        <end position="865"/>
    </location>
</feature>
<dbReference type="Proteomes" id="UP000694867">
    <property type="component" value="Unplaced"/>
</dbReference>
<sequence length="865" mass="96401">MFELKILLFSIGCLTCSGLFEDQVGKWDWLRKHVGPVKHVNFGTIAGGNIFVGTASNVLASINSRSGKLVWRKILQEDERGVIHSLSRRGNPILVTGSDPPILRSFHISGALHWETKLPSTPPKDSEQEHFIDAESMTVVSVYTSAKDVVVSQFSYASQETKTSEPISAPFARLSKCTLVDNSIYVCLVDQTLKVLALSDLARGFISSDLKTDASALELKGLPEGRFVAVRSKVSTWLYGVSAKGAELLRQFDDLTEITNFKHNDVVYQVLAKRSESSCWTLSVLDSKFSEVSELRGEICIPNVFSGIRTLDVMGLSKKDAAVSYRAVVTTDDAGVLMFQKEGRVVWSREEALSEVTNVQFVDLPLSDIEAHIEEEFTEKPTGVLSMLIKRIYSQLQQLATFFEPKNPLAKNFGLVRDNFGFHKVVFMATKVGKLFLVDNLSGDILWSRYLPNIRPFSNGQYITVTQRSTAHIPHPPVLSIFGRSPSGGSRVLALNPITGQILDDQHLDITITQYSLLQPNEEFLKGVVLYDETTRRTIVYPAKANTNYKHYLLTVGKRGVADGFLLEDGKIDRLWSIHLAAGSEVEGVAVKGQENVHSQGRVLGDRSVLYKYINPNLAAIISRSAQQNSVFVYLIDVVTGSIIYQTVHRKAKGPIHMVHSENWFVYSYINEKMRRQEISAIDLYEGFEQPNDTFSSFSSVQPQVEHNTFILPDYIVQLKDTVTEKGITSKLILAANAQGSILEIPKAMLDPRRPVNPTMLHREEGLIPYVPEILVPPQSILNYNQSVARVRGIETAPSGLESTCLVLAYGLDLYYTRVAPSQNFDILKDNFEHYFILVVLAALVTATYVTRALSARKALKAAWQ</sequence>
<evidence type="ECO:0000256" key="5">
    <source>
        <dbReference type="ARBA" id="ARBA00022692"/>
    </source>
</evidence>
<feature type="domain" description="EMC1 first beta-propeller" evidence="14">
    <location>
        <begin position="19"/>
        <end position="125"/>
    </location>
</feature>
<accession>A0AAJ6VX90</accession>
<dbReference type="GO" id="GO:0072546">
    <property type="term" value="C:EMC complex"/>
    <property type="evidence" value="ECO:0007669"/>
    <property type="project" value="InterPro"/>
</dbReference>
<keyword evidence="9 11" id="KW-0472">Membrane</keyword>
<dbReference type="InterPro" id="IPR026895">
    <property type="entry name" value="EMC1"/>
</dbReference>
<feature type="transmembrane region" description="Helical" evidence="11">
    <location>
        <begin position="832"/>
        <end position="851"/>
    </location>
</feature>
<evidence type="ECO:0000313" key="15">
    <source>
        <dbReference type="Proteomes" id="UP000694867"/>
    </source>
</evidence>
<dbReference type="InterPro" id="IPR011047">
    <property type="entry name" value="Quinoprotein_ADH-like_sf"/>
</dbReference>
<keyword evidence="10" id="KW-0325">Glycoprotein</keyword>
<evidence type="ECO:0000313" key="16">
    <source>
        <dbReference type="RefSeq" id="XP_003741298.1"/>
    </source>
</evidence>
<dbReference type="PANTHER" id="PTHR21573">
    <property type="entry name" value="ER MEMBRANE PROTEIN COMPLEX SUBUNIT 1"/>
    <property type="match status" value="1"/>
</dbReference>
<keyword evidence="7" id="KW-0256">Endoplasmic reticulum</keyword>
<dbReference type="Gene3D" id="2.130.10.10">
    <property type="entry name" value="YVTN repeat-like/Quinoprotein amine dehydrogenase"/>
    <property type="match status" value="1"/>
</dbReference>
<evidence type="ECO:0000256" key="9">
    <source>
        <dbReference type="ARBA" id="ARBA00023136"/>
    </source>
</evidence>
<proteinExistence type="inferred from homology"/>
<evidence type="ECO:0000259" key="13">
    <source>
        <dbReference type="Pfam" id="PF07774"/>
    </source>
</evidence>
<evidence type="ECO:0000256" key="3">
    <source>
        <dbReference type="ARBA" id="ARBA00011276"/>
    </source>
</evidence>
<dbReference type="InterPro" id="IPR011678">
    <property type="entry name" value="EMC1_C"/>
</dbReference>
<keyword evidence="6 12" id="KW-0732">Signal</keyword>
<dbReference type="RefSeq" id="XP_003741298.1">
    <property type="nucleotide sequence ID" value="XM_003741250.1"/>
</dbReference>
<evidence type="ECO:0000256" key="7">
    <source>
        <dbReference type="ARBA" id="ARBA00022824"/>
    </source>
</evidence>
<dbReference type="CTD" id="23065"/>
<feature type="signal peptide" evidence="12">
    <location>
        <begin position="1"/>
        <end position="18"/>
    </location>
</feature>
<dbReference type="SUPFAM" id="SSF50998">
    <property type="entry name" value="Quinoprotein alcohol dehydrogenase-like"/>
    <property type="match status" value="2"/>
</dbReference>
<keyword evidence="8 11" id="KW-1133">Transmembrane helix</keyword>
<evidence type="ECO:0000256" key="12">
    <source>
        <dbReference type="SAM" id="SignalP"/>
    </source>
</evidence>
<dbReference type="KEGG" id="goe:100903550"/>